<dbReference type="AlphaFoldDB" id="B4VLG5"/>
<keyword evidence="6" id="KW-0902">Two-component regulatory system</keyword>
<dbReference type="PRINTS" id="PR00344">
    <property type="entry name" value="BCTRLSENSOR"/>
</dbReference>
<dbReference type="Pfam" id="PF00512">
    <property type="entry name" value="HisKA"/>
    <property type="match status" value="1"/>
</dbReference>
<dbReference type="InterPro" id="IPR036890">
    <property type="entry name" value="HATPase_C_sf"/>
</dbReference>
<comment type="catalytic activity">
    <reaction evidence="1">
        <text>ATP + protein L-histidine = ADP + protein N-phospho-L-histidine.</text>
        <dbReference type="EC" id="2.7.13.3"/>
    </reaction>
</comment>
<reference evidence="8 9" key="1">
    <citation type="submission" date="2008-07" db="EMBL/GenBank/DDBJ databases">
        <authorList>
            <person name="Tandeau de Marsac N."/>
            <person name="Ferriera S."/>
            <person name="Johnson J."/>
            <person name="Kravitz S."/>
            <person name="Beeson K."/>
            <person name="Sutton G."/>
            <person name="Rogers Y.-H."/>
            <person name="Friedman R."/>
            <person name="Frazier M."/>
            <person name="Venter J.C."/>
        </authorList>
    </citation>
    <scope>NUCLEOTIDE SEQUENCE [LARGE SCALE GENOMIC DNA]</scope>
    <source>
        <strain evidence="8 9">PCC 7420</strain>
    </source>
</reference>
<evidence type="ECO:0000256" key="3">
    <source>
        <dbReference type="ARBA" id="ARBA00022553"/>
    </source>
</evidence>
<dbReference type="InterPro" id="IPR036097">
    <property type="entry name" value="HisK_dim/P_sf"/>
</dbReference>
<dbReference type="Gene3D" id="3.30.565.10">
    <property type="entry name" value="Histidine kinase-like ATPase, C-terminal domain"/>
    <property type="match status" value="1"/>
</dbReference>
<sequence>MYKFLPKFGFKTRLPRSKAKGQNPKLSQSWFRQNVTLNSQKKIPKPAPTHSKPCPLSEVKHQNSVSPQFKSLRWRLLGSYLIVMVAIRVISNGVVYEFFAHSLYQQLDKRLLNLAQAAAHSLVAIKQDKDAVDQPAYRPLDGDGDLDIPWQNLSKPDQGVEWFGADKQRLAISGTLSPTFPLQEGFQTGEQGQIRTLTIPAYSYSQGQRQLEGYVRASESTESVEAVLTQLRWGSGVAGVLALGLIGVGGMWLTRQSMKPIEHSFQQLKQFTADASHELRSPLTAIKASVEVMQTHPERIHPADVEKLDAIASATSQMSRLVEDLLLLARTDATTPAPTREWAVIPLDELLEDVEERLEPNAEAQDMTLKLLLQPDVFVNGNASQLFRVFCNLLENALQYTSSGGTVTLSMSTDETWVVVSIEDTGIGIAPEHLPFIFDRLWRADRARTQRQEGSGLGLAIAKAIAQRHGGDITVRSKLGVGSCFQVYLPIFS</sequence>
<evidence type="ECO:0000256" key="1">
    <source>
        <dbReference type="ARBA" id="ARBA00000085"/>
    </source>
</evidence>
<evidence type="ECO:0000259" key="7">
    <source>
        <dbReference type="PROSITE" id="PS50109"/>
    </source>
</evidence>
<dbReference type="InterPro" id="IPR003661">
    <property type="entry name" value="HisK_dim/P_dom"/>
</dbReference>
<keyword evidence="5 8" id="KW-0418">Kinase</keyword>
<dbReference type="PROSITE" id="PS50109">
    <property type="entry name" value="HIS_KIN"/>
    <property type="match status" value="1"/>
</dbReference>
<evidence type="ECO:0000313" key="8">
    <source>
        <dbReference type="EMBL" id="EDX77244.1"/>
    </source>
</evidence>
<dbReference type="EMBL" id="DS989844">
    <property type="protein sequence ID" value="EDX77244.1"/>
    <property type="molecule type" value="Genomic_DNA"/>
</dbReference>
<dbReference type="InterPro" id="IPR050736">
    <property type="entry name" value="Sensor_HK_Regulatory"/>
</dbReference>
<keyword evidence="9" id="KW-1185">Reference proteome</keyword>
<name>B4VLG5_9CYAN</name>
<evidence type="ECO:0000313" key="9">
    <source>
        <dbReference type="Proteomes" id="UP000003835"/>
    </source>
</evidence>
<dbReference type="GO" id="GO:0000155">
    <property type="term" value="F:phosphorelay sensor kinase activity"/>
    <property type="evidence" value="ECO:0007669"/>
    <property type="project" value="InterPro"/>
</dbReference>
<dbReference type="Gene3D" id="1.10.287.130">
    <property type="match status" value="1"/>
</dbReference>
<dbReference type="SMART" id="SM00388">
    <property type="entry name" value="HisKA"/>
    <property type="match status" value="1"/>
</dbReference>
<feature type="domain" description="Histidine kinase" evidence="7">
    <location>
        <begin position="274"/>
        <end position="493"/>
    </location>
</feature>
<evidence type="ECO:0000256" key="5">
    <source>
        <dbReference type="ARBA" id="ARBA00022777"/>
    </source>
</evidence>
<keyword evidence="3" id="KW-0597">Phosphoprotein</keyword>
<dbReference type="PANTHER" id="PTHR43711">
    <property type="entry name" value="TWO-COMPONENT HISTIDINE KINASE"/>
    <property type="match status" value="1"/>
</dbReference>
<dbReference type="STRING" id="118168.MC7420_381"/>
<dbReference type="Proteomes" id="UP000003835">
    <property type="component" value="Unassembled WGS sequence"/>
</dbReference>
<dbReference type="eggNOG" id="COG5002">
    <property type="taxonomic scope" value="Bacteria"/>
</dbReference>
<dbReference type="Pfam" id="PF02518">
    <property type="entry name" value="HATPase_c"/>
    <property type="match status" value="1"/>
</dbReference>
<evidence type="ECO:0000256" key="6">
    <source>
        <dbReference type="ARBA" id="ARBA00023012"/>
    </source>
</evidence>
<dbReference type="EC" id="2.7.13.3" evidence="2"/>
<dbReference type="FunFam" id="3.30.565.10:FF:000006">
    <property type="entry name" value="Sensor histidine kinase WalK"/>
    <property type="match status" value="1"/>
</dbReference>
<dbReference type="SUPFAM" id="SSF47384">
    <property type="entry name" value="Homodimeric domain of signal transducing histidine kinase"/>
    <property type="match status" value="1"/>
</dbReference>
<dbReference type="PANTHER" id="PTHR43711:SF1">
    <property type="entry name" value="HISTIDINE KINASE 1"/>
    <property type="match status" value="1"/>
</dbReference>
<dbReference type="SUPFAM" id="SSF55874">
    <property type="entry name" value="ATPase domain of HSP90 chaperone/DNA topoisomerase II/histidine kinase"/>
    <property type="match status" value="1"/>
</dbReference>
<dbReference type="InterPro" id="IPR003594">
    <property type="entry name" value="HATPase_dom"/>
</dbReference>
<protein>
    <recommendedName>
        <fullName evidence="2">histidine kinase</fullName>
        <ecNumber evidence="2">2.7.13.3</ecNumber>
    </recommendedName>
</protein>
<dbReference type="InterPro" id="IPR005467">
    <property type="entry name" value="His_kinase_dom"/>
</dbReference>
<dbReference type="HOGENOM" id="CLU_000445_89_6_3"/>
<evidence type="ECO:0000256" key="4">
    <source>
        <dbReference type="ARBA" id="ARBA00022679"/>
    </source>
</evidence>
<gene>
    <name evidence="8" type="ORF">MC7420_381</name>
</gene>
<evidence type="ECO:0000256" key="2">
    <source>
        <dbReference type="ARBA" id="ARBA00012438"/>
    </source>
</evidence>
<keyword evidence="4" id="KW-0808">Transferase</keyword>
<dbReference type="InterPro" id="IPR004358">
    <property type="entry name" value="Sig_transdc_His_kin-like_C"/>
</dbReference>
<organism evidence="8 9">
    <name type="scientific">Coleofasciculus chthonoplastes PCC 7420</name>
    <dbReference type="NCBI Taxonomy" id="118168"/>
    <lineage>
        <taxon>Bacteria</taxon>
        <taxon>Bacillati</taxon>
        <taxon>Cyanobacteriota</taxon>
        <taxon>Cyanophyceae</taxon>
        <taxon>Coleofasciculales</taxon>
        <taxon>Coleofasciculaceae</taxon>
        <taxon>Coleofasciculus</taxon>
    </lineage>
</organism>
<dbReference type="SMART" id="SM00387">
    <property type="entry name" value="HATPase_c"/>
    <property type="match status" value="1"/>
</dbReference>
<dbReference type="CDD" id="cd00082">
    <property type="entry name" value="HisKA"/>
    <property type="match status" value="1"/>
</dbReference>
<accession>B4VLG5</accession>
<dbReference type="CDD" id="cd00075">
    <property type="entry name" value="HATPase"/>
    <property type="match status" value="1"/>
</dbReference>
<proteinExistence type="predicted"/>